<organism evidence="2 3">
    <name type="scientific">Streptomyces canarius</name>
    <dbReference type="NCBI Taxonomy" id="285453"/>
    <lineage>
        <taxon>Bacteria</taxon>
        <taxon>Bacillati</taxon>
        <taxon>Actinomycetota</taxon>
        <taxon>Actinomycetes</taxon>
        <taxon>Kitasatosporales</taxon>
        <taxon>Streptomycetaceae</taxon>
        <taxon>Streptomyces</taxon>
    </lineage>
</organism>
<sequence length="190" mass="20393">MTEAAVASALTMASTTMRCLMPVPSFLCRRSARGSPPSATIPERSGRTRSVHHPGAEWPTRPEPRGDLRVGGVSPGEPVLETSSGAVPRQPAGTFENAAWTWYRRLRWYGILTCARTGRGSHRNGAEVSLVGGTSSARPPASAAISATPVYATTDPWYEDGTASRQRWPPVPRHLETPPPVRLPAPEAAF</sequence>
<proteinExistence type="predicted"/>
<evidence type="ECO:0000313" key="3">
    <source>
        <dbReference type="Proteomes" id="UP000653644"/>
    </source>
</evidence>
<dbReference type="EMBL" id="BMVN01000025">
    <property type="protein sequence ID" value="GHA46987.1"/>
    <property type="molecule type" value="Genomic_DNA"/>
</dbReference>
<evidence type="ECO:0000256" key="1">
    <source>
        <dbReference type="SAM" id="MobiDB-lite"/>
    </source>
</evidence>
<protein>
    <submittedName>
        <fullName evidence="2">Uncharacterized protein</fullName>
    </submittedName>
</protein>
<feature type="region of interest" description="Disordered" evidence="1">
    <location>
        <begin position="31"/>
        <end position="69"/>
    </location>
</feature>
<feature type="compositionally biased region" description="Pro residues" evidence="1">
    <location>
        <begin position="169"/>
        <end position="183"/>
    </location>
</feature>
<comment type="caution">
    <text evidence="2">The sequence shown here is derived from an EMBL/GenBank/DDBJ whole genome shotgun (WGS) entry which is preliminary data.</text>
</comment>
<evidence type="ECO:0000313" key="2">
    <source>
        <dbReference type="EMBL" id="GHA46987.1"/>
    </source>
</evidence>
<dbReference type="Proteomes" id="UP000653644">
    <property type="component" value="Unassembled WGS sequence"/>
</dbReference>
<keyword evidence="3" id="KW-1185">Reference proteome</keyword>
<reference evidence="3" key="1">
    <citation type="journal article" date="2019" name="Int. J. Syst. Evol. Microbiol.">
        <title>The Global Catalogue of Microorganisms (GCM) 10K type strain sequencing project: providing services to taxonomists for standard genome sequencing and annotation.</title>
        <authorList>
            <consortium name="The Broad Institute Genomics Platform"/>
            <consortium name="The Broad Institute Genome Sequencing Center for Infectious Disease"/>
            <person name="Wu L."/>
            <person name="Ma J."/>
        </authorList>
    </citation>
    <scope>NUCLEOTIDE SEQUENCE [LARGE SCALE GENOMIC DNA]</scope>
    <source>
        <strain evidence="3">JCM 4733</strain>
    </source>
</reference>
<name>A0ABQ3CWL8_9ACTN</name>
<accession>A0ABQ3CWL8</accession>
<gene>
    <name evidence="2" type="ORF">GCM10010345_59350</name>
</gene>
<feature type="region of interest" description="Disordered" evidence="1">
    <location>
        <begin position="154"/>
        <end position="190"/>
    </location>
</feature>